<organism evidence="1 2">
    <name type="scientific">Acinetobacter higginsii</name>
    <dbReference type="NCBI Taxonomy" id="70347"/>
    <lineage>
        <taxon>Bacteria</taxon>
        <taxon>Pseudomonadati</taxon>
        <taxon>Pseudomonadota</taxon>
        <taxon>Gammaproteobacteria</taxon>
        <taxon>Moraxellales</taxon>
        <taxon>Moraxellaceae</taxon>
        <taxon>Acinetobacter</taxon>
    </lineage>
</organism>
<dbReference type="AlphaFoldDB" id="N9TLH8"/>
<accession>N9TLH8</accession>
<evidence type="ECO:0000313" key="1">
    <source>
        <dbReference type="EMBL" id="ENX64110.1"/>
    </source>
</evidence>
<reference evidence="1 2" key="1">
    <citation type="submission" date="2013-02" db="EMBL/GenBank/DDBJ databases">
        <title>The Genome Sequence of Acinetobacter sp. CIP 70.18.</title>
        <authorList>
            <consortium name="The Broad Institute Genome Sequencing Platform"/>
            <consortium name="The Broad Institute Genome Sequencing Center for Infectious Disease"/>
            <person name="Cerqueira G."/>
            <person name="Feldgarden M."/>
            <person name="Courvalin P."/>
            <person name="Perichon B."/>
            <person name="Grillot-Courvalin C."/>
            <person name="Clermont D."/>
            <person name="Rocha E."/>
            <person name="Yoon E.-J."/>
            <person name="Nemec A."/>
            <person name="Walker B."/>
            <person name="Young S.K."/>
            <person name="Zeng Q."/>
            <person name="Gargeya S."/>
            <person name="Fitzgerald M."/>
            <person name="Haas B."/>
            <person name="Abouelleil A."/>
            <person name="Alvarado L."/>
            <person name="Arachchi H.M."/>
            <person name="Berlin A.M."/>
            <person name="Chapman S.B."/>
            <person name="Dewar J."/>
            <person name="Goldberg J."/>
            <person name="Griggs A."/>
            <person name="Gujja S."/>
            <person name="Hansen M."/>
            <person name="Howarth C."/>
            <person name="Imamovic A."/>
            <person name="Larimer J."/>
            <person name="McCowan C."/>
            <person name="Murphy C."/>
            <person name="Neiman D."/>
            <person name="Pearson M."/>
            <person name="Priest M."/>
            <person name="Roberts A."/>
            <person name="Saif S."/>
            <person name="Shea T."/>
            <person name="Sisk P."/>
            <person name="Sykes S."/>
            <person name="Wortman J."/>
            <person name="Nusbaum C."/>
            <person name="Birren B."/>
        </authorList>
    </citation>
    <scope>NUCLEOTIDE SEQUENCE [LARGE SCALE GENOMIC DNA]</scope>
    <source>
        <strain evidence="1 2">CIP 70.18</strain>
    </source>
</reference>
<keyword evidence="2" id="KW-1185">Reference proteome</keyword>
<dbReference type="RefSeq" id="WP_005207772.1">
    <property type="nucleotide sequence ID" value="NZ_KB850083.1"/>
</dbReference>
<gene>
    <name evidence="1" type="ORF">F902_00049</name>
</gene>
<proteinExistence type="predicted"/>
<comment type="caution">
    <text evidence="1">The sequence shown here is derived from an EMBL/GenBank/DDBJ whole genome shotgun (WGS) entry which is preliminary data.</text>
</comment>
<name>N9TLH8_9GAMM</name>
<sequence length="76" mass="8801">MTDYELHIPTKTVKLGQQTIHVSSADQVHFDGYQIGSQRFFLYHFDPLTKKETITTIPPKLAQDLINKLHLFARFA</sequence>
<evidence type="ECO:0000313" key="2">
    <source>
        <dbReference type="Proteomes" id="UP000013084"/>
    </source>
</evidence>
<dbReference type="HOGENOM" id="CLU_2646259_0_0_6"/>
<dbReference type="PATRIC" id="fig|1217700.3.peg.41"/>
<dbReference type="Proteomes" id="UP000013084">
    <property type="component" value="Unassembled WGS sequence"/>
</dbReference>
<dbReference type="EMBL" id="APRN01000014">
    <property type="protein sequence ID" value="ENX64110.1"/>
    <property type="molecule type" value="Genomic_DNA"/>
</dbReference>
<protein>
    <submittedName>
        <fullName evidence="1">Uncharacterized protein</fullName>
    </submittedName>
</protein>